<evidence type="ECO:0008006" key="3">
    <source>
        <dbReference type="Google" id="ProtNLM"/>
    </source>
</evidence>
<dbReference type="Pfam" id="PF13711">
    <property type="entry name" value="DUF4160"/>
    <property type="match status" value="1"/>
</dbReference>
<proteinExistence type="predicted"/>
<sequence>MPTVLYIRGWRFFFYSDEGNEPIHIHVQKGDSECKYWLDIDLYEIREAYSYQMSSRDTREVKKIILQNFDEIVDEWQTFRNWQNG</sequence>
<organism evidence="1 2">
    <name type="scientific">Aphanizomenon flos-aquae WA102</name>
    <dbReference type="NCBI Taxonomy" id="1710896"/>
    <lineage>
        <taxon>Bacteria</taxon>
        <taxon>Bacillati</taxon>
        <taxon>Cyanobacteriota</taxon>
        <taxon>Cyanophyceae</taxon>
        <taxon>Nostocales</taxon>
        <taxon>Aphanizomenonaceae</taxon>
        <taxon>Aphanizomenon</taxon>
    </lineage>
</organism>
<comment type="caution">
    <text evidence="1">The sequence shown here is derived from an EMBL/GenBank/DDBJ whole genome shotgun (WGS) entry which is preliminary data.</text>
</comment>
<evidence type="ECO:0000313" key="1">
    <source>
        <dbReference type="EMBL" id="OBQ43109.1"/>
    </source>
</evidence>
<accession>A0A1B7X1A0</accession>
<dbReference type="AlphaFoldDB" id="A0A1B7X1A0"/>
<evidence type="ECO:0000313" key="2">
    <source>
        <dbReference type="Proteomes" id="UP000092093"/>
    </source>
</evidence>
<gene>
    <name evidence="1" type="ORF">AN484_14070</name>
</gene>
<dbReference type="PATRIC" id="fig|1710896.3.peg.2008"/>
<reference evidence="1 2" key="1">
    <citation type="submission" date="2015-09" db="EMBL/GenBank/DDBJ databases">
        <title>Aphanizomenon flos-aquae WA102.</title>
        <authorList>
            <person name="Driscoll C."/>
        </authorList>
    </citation>
    <scope>NUCLEOTIDE SEQUENCE [LARGE SCALE GENOMIC DNA]</scope>
    <source>
        <strain evidence="1">WA102</strain>
    </source>
</reference>
<protein>
    <recommendedName>
        <fullName evidence="3">DUF4160 domain-containing protein</fullName>
    </recommendedName>
</protein>
<dbReference type="InterPro" id="IPR025427">
    <property type="entry name" value="DUF4160"/>
</dbReference>
<dbReference type="EMBL" id="LJOW01000069">
    <property type="protein sequence ID" value="OBQ43109.1"/>
    <property type="molecule type" value="Genomic_DNA"/>
</dbReference>
<dbReference type="Proteomes" id="UP000092093">
    <property type="component" value="Unassembled WGS sequence"/>
</dbReference>
<name>A0A1B7X1A0_APHFL</name>